<feature type="compositionally biased region" description="Low complexity" evidence="1">
    <location>
        <begin position="51"/>
        <end position="98"/>
    </location>
</feature>
<comment type="caution">
    <text evidence="4">The sequence shown here is derived from an EMBL/GenBank/DDBJ whole genome shotgun (WGS) entry which is preliminary data.</text>
</comment>
<feature type="domain" description="LytR/CpsA/Psr regulator C-terminal" evidence="3">
    <location>
        <begin position="112"/>
        <end position="200"/>
    </location>
</feature>
<feature type="region of interest" description="Disordered" evidence="1">
    <location>
        <begin position="37"/>
        <end position="114"/>
    </location>
</feature>
<reference evidence="4" key="2">
    <citation type="submission" date="2020-09" db="EMBL/GenBank/DDBJ databases">
        <authorList>
            <person name="Sun Q."/>
            <person name="Ohkuma M."/>
        </authorList>
    </citation>
    <scope>NUCLEOTIDE SEQUENCE</scope>
    <source>
        <strain evidence="4">JCM 3313</strain>
    </source>
</reference>
<evidence type="ECO:0000313" key="5">
    <source>
        <dbReference type="Proteomes" id="UP000639606"/>
    </source>
</evidence>
<dbReference type="EMBL" id="BMRG01000001">
    <property type="protein sequence ID" value="GGP35140.1"/>
    <property type="molecule type" value="Genomic_DNA"/>
</dbReference>
<reference evidence="4" key="1">
    <citation type="journal article" date="2014" name="Int. J. Syst. Evol. Microbiol.">
        <title>Complete genome sequence of Corynebacterium casei LMG S-19264T (=DSM 44701T), isolated from a smear-ripened cheese.</title>
        <authorList>
            <consortium name="US DOE Joint Genome Institute (JGI-PGF)"/>
            <person name="Walter F."/>
            <person name="Albersmeier A."/>
            <person name="Kalinowski J."/>
            <person name="Ruckert C."/>
        </authorList>
    </citation>
    <scope>NUCLEOTIDE SEQUENCE</scope>
    <source>
        <strain evidence="4">JCM 3313</strain>
    </source>
</reference>
<organism evidence="4 5">
    <name type="scientific">Saccharothrix coeruleofusca</name>
    <dbReference type="NCBI Taxonomy" id="33919"/>
    <lineage>
        <taxon>Bacteria</taxon>
        <taxon>Bacillati</taxon>
        <taxon>Actinomycetota</taxon>
        <taxon>Actinomycetes</taxon>
        <taxon>Pseudonocardiales</taxon>
        <taxon>Pseudonocardiaceae</taxon>
        <taxon>Saccharothrix</taxon>
    </lineage>
</organism>
<dbReference type="Proteomes" id="UP000639606">
    <property type="component" value="Unassembled WGS sequence"/>
</dbReference>
<keyword evidence="2" id="KW-0812">Transmembrane</keyword>
<dbReference type="RefSeq" id="WP_189221150.1">
    <property type="nucleotide sequence ID" value="NZ_BMRG01000001.1"/>
</dbReference>
<evidence type="ECO:0000256" key="1">
    <source>
        <dbReference type="SAM" id="MobiDB-lite"/>
    </source>
</evidence>
<dbReference type="Gene3D" id="3.30.70.2390">
    <property type="match status" value="1"/>
</dbReference>
<evidence type="ECO:0000256" key="2">
    <source>
        <dbReference type="SAM" id="Phobius"/>
    </source>
</evidence>
<gene>
    <name evidence="4" type="ORF">GCM10010185_02410</name>
</gene>
<dbReference type="InterPro" id="IPR027381">
    <property type="entry name" value="LytR/CpsA/Psr_C"/>
</dbReference>
<dbReference type="AlphaFoldDB" id="A0A918AGM3"/>
<feature type="transmembrane region" description="Helical" evidence="2">
    <location>
        <begin position="15"/>
        <end position="36"/>
    </location>
</feature>
<protein>
    <recommendedName>
        <fullName evidence="3">LytR/CpsA/Psr regulator C-terminal domain-containing protein</fullName>
    </recommendedName>
</protein>
<name>A0A918AGM3_9PSEU</name>
<evidence type="ECO:0000259" key="3">
    <source>
        <dbReference type="Pfam" id="PF13399"/>
    </source>
</evidence>
<dbReference type="Pfam" id="PF13399">
    <property type="entry name" value="LytR_C"/>
    <property type="match status" value="1"/>
</dbReference>
<keyword evidence="2" id="KW-1133">Transmembrane helix</keyword>
<evidence type="ECO:0000313" key="4">
    <source>
        <dbReference type="EMBL" id="GGP35140.1"/>
    </source>
</evidence>
<proteinExistence type="predicted"/>
<keyword evidence="2" id="KW-0472">Membrane</keyword>
<sequence length="209" mass="21384">MSNPEPTGSTRPTRAAGYALLAVAAASLVLGVVSLFTGGEDTSGAQPGQPPASTAGSPTSDAPPSAPAETTTDAPTSTDTTTDTTTGAPATTTTAPATDTPPPPVTPENRQPVRVYNNSTVPNLAARASTEVRSLGWQVTETDNYSQGQIPTTTVYFRPGTDEEAQAKQLAELIGARAEPRFEGIVKAHPGIIVIVTNDYRGPNPKAGS</sequence>
<accession>A0A918AGM3</accession>
<keyword evidence="5" id="KW-1185">Reference proteome</keyword>